<protein>
    <submittedName>
        <fullName evidence="1">Uncharacterized protein</fullName>
    </submittedName>
</protein>
<proteinExistence type="predicted"/>
<evidence type="ECO:0000313" key="2">
    <source>
        <dbReference type="Proteomes" id="UP000252517"/>
    </source>
</evidence>
<dbReference type="AlphaFoldDB" id="A0A367WW82"/>
<reference evidence="1 2" key="1">
    <citation type="submission" date="2014-07" db="EMBL/GenBank/DDBJ databases">
        <title>Draft genome sequence of Thalassospira profundimaris S25-3-2.</title>
        <authorList>
            <person name="Lai Q."/>
            <person name="Shao Z."/>
        </authorList>
    </citation>
    <scope>NUCLEOTIDE SEQUENCE [LARGE SCALE GENOMIC DNA]</scope>
    <source>
        <strain evidence="1 2">S25-3-2</strain>
    </source>
</reference>
<organism evidence="1 2">
    <name type="scientific">Thalassospira profundimaris</name>
    <dbReference type="NCBI Taxonomy" id="502049"/>
    <lineage>
        <taxon>Bacteria</taxon>
        <taxon>Pseudomonadati</taxon>
        <taxon>Pseudomonadota</taxon>
        <taxon>Alphaproteobacteria</taxon>
        <taxon>Rhodospirillales</taxon>
        <taxon>Thalassospiraceae</taxon>
        <taxon>Thalassospira</taxon>
    </lineage>
</organism>
<evidence type="ECO:0000313" key="1">
    <source>
        <dbReference type="EMBL" id="RCK44761.1"/>
    </source>
</evidence>
<gene>
    <name evidence="1" type="ORF">TH25_19035</name>
</gene>
<accession>A0A367WW82</accession>
<name>A0A367WW82_9PROT</name>
<comment type="caution">
    <text evidence="1">The sequence shown here is derived from an EMBL/GenBank/DDBJ whole genome shotgun (WGS) entry which is preliminary data.</text>
</comment>
<sequence length="92" mass="9911">MITRGHFMTLCGMIVSHAIAGIDLEAGHKKTRQVGGTWLAFFGGQMVLGRPAEHMGTWPVGCRTLLGTTMSGPASYEGGAYRLACCVRQKRL</sequence>
<dbReference type="EMBL" id="JPWH01000019">
    <property type="protein sequence ID" value="RCK44761.1"/>
    <property type="molecule type" value="Genomic_DNA"/>
</dbReference>
<dbReference type="Proteomes" id="UP000252517">
    <property type="component" value="Unassembled WGS sequence"/>
</dbReference>